<feature type="compositionally biased region" description="Polar residues" evidence="2">
    <location>
        <begin position="423"/>
        <end position="433"/>
    </location>
</feature>
<feature type="compositionally biased region" description="Basic and acidic residues" evidence="2">
    <location>
        <begin position="336"/>
        <end position="358"/>
    </location>
</feature>
<dbReference type="PANTHER" id="PTHR31540">
    <property type="entry name" value="CENTROSOMAL PROTEIN OF 131 KDA"/>
    <property type="match status" value="1"/>
</dbReference>
<accession>A0A5J4P0K0</accession>
<dbReference type="PANTHER" id="PTHR31540:SF1">
    <property type="entry name" value="CENTROSOMAL PROTEIN OF 131 KDA"/>
    <property type="match status" value="1"/>
</dbReference>
<dbReference type="Proteomes" id="UP000324629">
    <property type="component" value="Unassembled WGS sequence"/>
</dbReference>
<reference evidence="3 4" key="1">
    <citation type="journal article" date="2019" name="Gigascience">
        <title>Whole-genome sequence of the oriental lung fluke Paragonimus westermani.</title>
        <authorList>
            <person name="Oey H."/>
            <person name="Zakrzewski M."/>
            <person name="Narain K."/>
            <person name="Devi K.R."/>
            <person name="Agatsuma T."/>
            <person name="Nawaratna S."/>
            <person name="Gobert G.N."/>
            <person name="Jones M.K."/>
            <person name="Ragan M.A."/>
            <person name="McManus D.P."/>
            <person name="Krause L."/>
        </authorList>
    </citation>
    <scope>NUCLEOTIDE SEQUENCE [LARGE SCALE GENOMIC DNA]</scope>
    <source>
        <strain evidence="3 4">IND2009</strain>
    </source>
</reference>
<protein>
    <submittedName>
        <fullName evidence="3">Uncharacterized protein</fullName>
    </submittedName>
</protein>
<feature type="coiled-coil region" evidence="1">
    <location>
        <begin position="503"/>
        <end position="595"/>
    </location>
</feature>
<name>A0A5J4P0K0_9TREM</name>
<feature type="region of interest" description="Disordered" evidence="2">
    <location>
        <begin position="204"/>
        <end position="259"/>
    </location>
</feature>
<evidence type="ECO:0000256" key="1">
    <source>
        <dbReference type="SAM" id="Coils"/>
    </source>
</evidence>
<sequence>MAEAALDSFCSSQLFQQPSFQAAGATLPLIMRVQNSLGTGAVGVCTDDLEADSGETTVGTGGIRDSEQADIWKSLSAKSKLIDSDRSHVQPVNKSLTNEDVHLHLPESDSGLSAANRHLDQLRVDGFSPNALSRSRQNVSDWLDAYVHRPGAEWDQIEITSLNEQNSHASTGRKYDSDLKVCLDSLEVMENDAKTVKSGLVKNSPLLEDHNGQPMPDELSENSGGPPPCFTRPISNSIHSETNMNSGRSKDKDQFVRDRRDEAARTIQLFWRRHRRRILAAQAALRRLMAEQKRRIVQSIPNVQGMPIREAILKRTQAKQKCRMEGHRKTIQQTLQDKRHGLREEADKDESHQGHATEKSFGQKQYDRNTTLLQKPTSPMITPTYSHGAENPVNYTGDPVTNARNSVLRNGQKALAGNISNTRLNNAQKQNSGGIEVSAESEKNVHRSNQLRRRRQSDVLTDGEQSSTLYSQRQNIECTTRSGYIPQVNLEAEITLQTLSMQLEERTHSVQRLQNALEQQRELSLRQLRDTQRDAQQRSESIKADYESTITRNYKLIDELIEEKKTLHAKCESLMSEMKTLSQKAEEKLKVIEDRHKVELRKAEARIVATEKLRREKWETEKAKQMKMRPNCEKSGLRLDPNQRHALSVAGSDPAEALTFHTCVSSKIINLPHCLLALPNATRSHRLNCSITLPLQTGC</sequence>
<feature type="region of interest" description="Disordered" evidence="2">
    <location>
        <begin position="423"/>
        <end position="472"/>
    </location>
</feature>
<feature type="compositionally biased region" description="Polar residues" evidence="2">
    <location>
        <begin position="360"/>
        <end position="378"/>
    </location>
</feature>
<evidence type="ECO:0000313" key="4">
    <source>
        <dbReference type="Proteomes" id="UP000324629"/>
    </source>
</evidence>
<feature type="region of interest" description="Disordered" evidence="2">
    <location>
        <begin position="320"/>
        <end position="378"/>
    </location>
</feature>
<keyword evidence="4" id="KW-1185">Reference proteome</keyword>
<feature type="compositionally biased region" description="Polar residues" evidence="2">
    <location>
        <begin position="233"/>
        <end position="247"/>
    </location>
</feature>
<dbReference type="EMBL" id="QNGE01000335">
    <property type="protein sequence ID" value="KAA3680868.1"/>
    <property type="molecule type" value="Genomic_DNA"/>
</dbReference>
<feature type="compositionally biased region" description="Polar residues" evidence="2">
    <location>
        <begin position="463"/>
        <end position="472"/>
    </location>
</feature>
<dbReference type="AlphaFoldDB" id="A0A5J4P0K0"/>
<feature type="compositionally biased region" description="Basic and acidic residues" evidence="2">
    <location>
        <begin position="248"/>
        <end position="259"/>
    </location>
</feature>
<comment type="caution">
    <text evidence="3">The sequence shown here is derived from an EMBL/GenBank/DDBJ whole genome shotgun (WGS) entry which is preliminary data.</text>
</comment>
<dbReference type="GO" id="GO:0010824">
    <property type="term" value="P:regulation of centrosome duplication"/>
    <property type="evidence" value="ECO:0007669"/>
    <property type="project" value="TreeGrafter"/>
</dbReference>
<dbReference type="GO" id="GO:0035735">
    <property type="term" value="P:intraciliary transport involved in cilium assembly"/>
    <property type="evidence" value="ECO:0007669"/>
    <property type="project" value="InterPro"/>
</dbReference>
<evidence type="ECO:0000313" key="3">
    <source>
        <dbReference type="EMBL" id="KAA3680868.1"/>
    </source>
</evidence>
<dbReference type="GO" id="GO:0034451">
    <property type="term" value="C:centriolar satellite"/>
    <property type="evidence" value="ECO:0007669"/>
    <property type="project" value="TreeGrafter"/>
</dbReference>
<organism evidence="3 4">
    <name type="scientific">Paragonimus westermani</name>
    <dbReference type="NCBI Taxonomy" id="34504"/>
    <lineage>
        <taxon>Eukaryota</taxon>
        <taxon>Metazoa</taxon>
        <taxon>Spiralia</taxon>
        <taxon>Lophotrochozoa</taxon>
        <taxon>Platyhelminthes</taxon>
        <taxon>Trematoda</taxon>
        <taxon>Digenea</taxon>
        <taxon>Plagiorchiida</taxon>
        <taxon>Troglotremata</taxon>
        <taxon>Troglotrematidae</taxon>
        <taxon>Paragonimus</taxon>
    </lineage>
</organism>
<gene>
    <name evidence="3" type="ORF">DEA37_0003116</name>
</gene>
<proteinExistence type="predicted"/>
<keyword evidence="1" id="KW-0175">Coiled coil</keyword>
<dbReference type="GO" id="GO:0005929">
    <property type="term" value="C:cilium"/>
    <property type="evidence" value="ECO:0007669"/>
    <property type="project" value="GOC"/>
</dbReference>
<evidence type="ECO:0000256" key="2">
    <source>
        <dbReference type="SAM" id="MobiDB-lite"/>
    </source>
</evidence>
<dbReference type="InterPro" id="IPR030465">
    <property type="entry name" value="CEP131"/>
</dbReference>